<evidence type="ECO:0000256" key="5">
    <source>
        <dbReference type="SAM" id="MobiDB-lite"/>
    </source>
</evidence>
<feature type="compositionally biased region" description="Acidic residues" evidence="5">
    <location>
        <begin position="81"/>
        <end position="95"/>
    </location>
</feature>
<feature type="region of interest" description="Disordered" evidence="5">
    <location>
        <begin position="79"/>
        <end position="100"/>
    </location>
</feature>
<dbReference type="Pfam" id="PF00829">
    <property type="entry name" value="Ribosomal_L21p"/>
    <property type="match status" value="1"/>
</dbReference>
<proteinExistence type="inferred from homology"/>
<dbReference type="GO" id="GO:0003735">
    <property type="term" value="F:structural constituent of ribosome"/>
    <property type="evidence" value="ECO:0007669"/>
    <property type="project" value="InterPro"/>
</dbReference>
<dbReference type="PANTHER" id="PTHR21349">
    <property type="entry name" value="50S RIBOSOMAL PROTEIN L21"/>
    <property type="match status" value="1"/>
</dbReference>
<evidence type="ECO:0000256" key="4">
    <source>
        <dbReference type="ARBA" id="ARBA00044129"/>
    </source>
</evidence>
<protein>
    <recommendedName>
        <fullName evidence="4">Large ribosomal subunit protein bL21m</fullName>
    </recommendedName>
</protein>
<name>A0A0D6R5R0_ARACU</name>
<dbReference type="GO" id="GO:0005840">
    <property type="term" value="C:ribosome"/>
    <property type="evidence" value="ECO:0007669"/>
    <property type="project" value="UniProtKB-KW"/>
</dbReference>
<dbReference type="SUPFAM" id="SSF141091">
    <property type="entry name" value="L21p-like"/>
    <property type="match status" value="1"/>
</dbReference>
<dbReference type="NCBIfam" id="TIGR00061">
    <property type="entry name" value="L21"/>
    <property type="match status" value="1"/>
</dbReference>
<reference evidence="6" key="1">
    <citation type="submission" date="2015-03" db="EMBL/GenBank/DDBJ databases">
        <title>A transcriptome of Araucaria cunninghamii, an australian fine timber species.</title>
        <authorList>
            <person name="Jing Yi C.J.Y."/>
            <person name="Yin San L.Y.S."/>
            <person name="Abdul Karim S.S."/>
            <person name="Wan Azmi N.N."/>
            <person name="Hercus R.R."/>
            <person name="Croft L.L."/>
        </authorList>
    </citation>
    <scope>NUCLEOTIDE SEQUENCE</scope>
    <source>
        <strain evidence="6">MI0301</strain>
        <tissue evidence="6">Leaf</tissue>
    </source>
</reference>
<evidence type="ECO:0000313" key="6">
    <source>
        <dbReference type="EMBL" id="JAG98041.1"/>
    </source>
</evidence>
<keyword evidence="3" id="KW-0687">Ribonucleoprotein</keyword>
<sequence>MATRRFFLAMAQRSYLISRHAAAQSLDSLHQMPARGAGSILGTSYVPFASSRPFSAYKSVNGVTCLLFRRYLATSPKGMISEDEEDAESSSEDDMDPSKDVEDLNARVYRSELGPEEAQQADEIGYRIVGPAKTGERPAKPKEPIFAVIQVGSHQFKVCSGDRIVVEKLKFADVNQKILLNKVLMLGTKSQTIIGRPILPNAAVYALVEEQALGAEVIIFKKKRRKNYRRMNYHRQELTRLRIYDIKGLEESLVETAIAA</sequence>
<organism evidence="6">
    <name type="scientific">Araucaria cunninghamii</name>
    <name type="common">Hoop pine</name>
    <name type="synonym">Moreton Bay pine</name>
    <dbReference type="NCBI Taxonomy" id="56994"/>
    <lineage>
        <taxon>Eukaryota</taxon>
        <taxon>Viridiplantae</taxon>
        <taxon>Streptophyta</taxon>
        <taxon>Embryophyta</taxon>
        <taxon>Tracheophyta</taxon>
        <taxon>Spermatophyta</taxon>
        <taxon>Pinopsida</taxon>
        <taxon>Pinidae</taxon>
        <taxon>Conifers II</taxon>
        <taxon>Araucariales</taxon>
        <taxon>Araucariaceae</taxon>
        <taxon>Araucaria</taxon>
    </lineage>
</organism>
<dbReference type="PANTHER" id="PTHR21349:SF0">
    <property type="entry name" value="LARGE RIBOSOMAL SUBUNIT PROTEIN BL21M"/>
    <property type="match status" value="1"/>
</dbReference>
<dbReference type="HAMAP" id="MF_01363">
    <property type="entry name" value="Ribosomal_bL21"/>
    <property type="match status" value="1"/>
</dbReference>
<dbReference type="GO" id="GO:0005737">
    <property type="term" value="C:cytoplasm"/>
    <property type="evidence" value="ECO:0007669"/>
    <property type="project" value="UniProtKB-ARBA"/>
</dbReference>
<evidence type="ECO:0000256" key="1">
    <source>
        <dbReference type="ARBA" id="ARBA00008563"/>
    </source>
</evidence>
<dbReference type="EMBL" id="GCKF01028754">
    <property type="protein sequence ID" value="JAG98041.1"/>
    <property type="molecule type" value="Transcribed_RNA"/>
</dbReference>
<evidence type="ECO:0000256" key="2">
    <source>
        <dbReference type="ARBA" id="ARBA00022980"/>
    </source>
</evidence>
<dbReference type="GO" id="GO:0003723">
    <property type="term" value="F:RNA binding"/>
    <property type="evidence" value="ECO:0007669"/>
    <property type="project" value="InterPro"/>
</dbReference>
<comment type="similarity">
    <text evidence="1">Belongs to the bacterial ribosomal protein bL21 family.</text>
</comment>
<dbReference type="GO" id="GO:1990904">
    <property type="term" value="C:ribonucleoprotein complex"/>
    <property type="evidence" value="ECO:0007669"/>
    <property type="project" value="UniProtKB-KW"/>
</dbReference>
<dbReference type="InterPro" id="IPR001787">
    <property type="entry name" value="Ribosomal_bL21"/>
</dbReference>
<dbReference type="InterPro" id="IPR036164">
    <property type="entry name" value="bL21-like_sf"/>
</dbReference>
<accession>A0A0D6R5R0</accession>
<dbReference type="AlphaFoldDB" id="A0A0D6R5R0"/>
<dbReference type="InterPro" id="IPR028909">
    <property type="entry name" value="bL21-like"/>
</dbReference>
<evidence type="ECO:0000256" key="3">
    <source>
        <dbReference type="ARBA" id="ARBA00023274"/>
    </source>
</evidence>
<dbReference type="GO" id="GO:0006412">
    <property type="term" value="P:translation"/>
    <property type="evidence" value="ECO:0007669"/>
    <property type="project" value="InterPro"/>
</dbReference>
<keyword evidence="2" id="KW-0689">Ribosomal protein</keyword>